<reference evidence="10" key="2">
    <citation type="journal article" date="2021" name="Mar. Drugs">
        <title>Genome Reduction and Secondary Metabolism of the Marine Sponge-Associated Cyanobacterium Leptothoe.</title>
        <authorList>
            <person name="Konstantinou D."/>
            <person name="Popin R.V."/>
            <person name="Fewer D.P."/>
            <person name="Sivonen K."/>
            <person name="Gkelis S."/>
        </authorList>
    </citation>
    <scope>NUCLEOTIDE SEQUENCE</scope>
    <source>
        <strain evidence="10">TAU-MAC 1115</strain>
    </source>
</reference>
<evidence type="ECO:0000256" key="6">
    <source>
        <dbReference type="ARBA" id="ARBA00022989"/>
    </source>
</evidence>
<comment type="caution">
    <text evidence="10">The sequence shown here is derived from an EMBL/GenBank/DDBJ whole genome shotgun (WGS) entry which is preliminary data.</text>
</comment>
<dbReference type="Proteomes" id="UP000717364">
    <property type="component" value="Unassembled WGS sequence"/>
</dbReference>
<evidence type="ECO:0000256" key="3">
    <source>
        <dbReference type="ARBA" id="ARBA00022676"/>
    </source>
</evidence>
<accession>A0A947GHN9</accession>
<keyword evidence="5 8" id="KW-0812">Transmembrane</keyword>
<feature type="transmembrane region" description="Helical" evidence="8">
    <location>
        <begin position="12"/>
        <end position="29"/>
    </location>
</feature>
<feature type="transmembrane region" description="Helical" evidence="8">
    <location>
        <begin position="314"/>
        <end position="334"/>
    </location>
</feature>
<feature type="transmembrane region" description="Helical" evidence="8">
    <location>
        <begin position="118"/>
        <end position="136"/>
    </location>
</feature>
<organism evidence="10 11">
    <name type="scientific">Leptothoe spongobia TAU-MAC 1115</name>
    <dbReference type="NCBI Taxonomy" id="1967444"/>
    <lineage>
        <taxon>Bacteria</taxon>
        <taxon>Bacillati</taxon>
        <taxon>Cyanobacteriota</taxon>
        <taxon>Cyanophyceae</taxon>
        <taxon>Nodosilineales</taxon>
        <taxon>Cymatolegaceae</taxon>
        <taxon>Leptothoe</taxon>
        <taxon>Leptothoe spongobia</taxon>
    </lineage>
</organism>
<evidence type="ECO:0000259" key="9">
    <source>
        <dbReference type="Pfam" id="PF13231"/>
    </source>
</evidence>
<feature type="transmembrane region" description="Helical" evidence="8">
    <location>
        <begin position="259"/>
        <end position="278"/>
    </location>
</feature>
<keyword evidence="2" id="KW-1003">Cell membrane</keyword>
<feature type="transmembrane region" description="Helical" evidence="8">
    <location>
        <begin position="88"/>
        <end position="106"/>
    </location>
</feature>
<keyword evidence="6 8" id="KW-1133">Transmembrane helix</keyword>
<dbReference type="GO" id="GO:0009103">
    <property type="term" value="P:lipopolysaccharide biosynthetic process"/>
    <property type="evidence" value="ECO:0007669"/>
    <property type="project" value="UniProtKB-ARBA"/>
</dbReference>
<evidence type="ECO:0000256" key="7">
    <source>
        <dbReference type="ARBA" id="ARBA00023136"/>
    </source>
</evidence>
<feature type="domain" description="Glycosyltransferase RgtA/B/C/D-like" evidence="9">
    <location>
        <begin position="70"/>
        <end position="221"/>
    </location>
</feature>
<reference evidence="10" key="1">
    <citation type="submission" date="2020-11" db="EMBL/GenBank/DDBJ databases">
        <authorList>
            <person name="Konstantinou D."/>
            <person name="Gkelis S."/>
            <person name="Popin R."/>
            <person name="Fewer D."/>
            <person name="Sivonen K."/>
        </authorList>
    </citation>
    <scope>NUCLEOTIDE SEQUENCE</scope>
    <source>
        <strain evidence="10">TAU-MAC 1115</strain>
    </source>
</reference>
<feature type="transmembrane region" description="Helical" evidence="8">
    <location>
        <begin position="167"/>
        <end position="200"/>
    </location>
</feature>
<evidence type="ECO:0000256" key="4">
    <source>
        <dbReference type="ARBA" id="ARBA00022679"/>
    </source>
</evidence>
<sequence length="546" mass="62100">MPPVTRPVRLDRFIYILLGVVLIVLLYNLHLWVITTGTEGAIADISRDMLVRQNFMHPRLLGVNDFSQLPIPLWLTSLGMKLWGVNTFGARFFVQVSIVIQVIFTYRIAMRLFGSPQIGLFAGLIYLSCPLVLVCSRYLSADVFLTTFELAAIYCILLYHLEKLPVALYGLAVSVAGGFLCGGVRSLVLPLLVGAYVLMFGPRNYWIHWRHGLVALIMGLGLIGFWFVHMNDHLPDFWAFTRQTFWQETFFGIPRHPRWQYIVGFLTGSLPWWIIVIPNMTAAPLWQNPNVLPVAVCWLLLPLGFYTLTGSASLAGLLPLLAGFSILVSYLVHLLSKQYVWLYSRWFAQIYGTLGLLALMIPLSYQMLGQPLKATWPMVITAVGTLVLVILLYRSIRAGVRFRLIAMVLVPSLMMLLYGGYYVDANGPWKESTDVVSRMIQQRRLEGLPVLVYNETLPSLAFGLNKDTITINDGVVNETFFQTAQDWETHWIRLGSPSANRYLRRLMTAPSVLVIPGDLPARWNWVKINYPKIEWAGRWQVLYRPQ</sequence>
<keyword evidence="4" id="KW-0808">Transferase</keyword>
<evidence type="ECO:0000313" key="11">
    <source>
        <dbReference type="Proteomes" id="UP000717364"/>
    </source>
</evidence>
<dbReference type="PANTHER" id="PTHR33908:SF11">
    <property type="entry name" value="MEMBRANE PROTEIN"/>
    <property type="match status" value="1"/>
</dbReference>
<comment type="subcellular location">
    <subcellularLocation>
        <location evidence="1">Cell membrane</location>
        <topology evidence="1">Multi-pass membrane protein</topology>
    </subcellularLocation>
</comment>
<dbReference type="Pfam" id="PF13231">
    <property type="entry name" value="PMT_2"/>
    <property type="match status" value="1"/>
</dbReference>
<dbReference type="GO" id="GO:0005886">
    <property type="term" value="C:plasma membrane"/>
    <property type="evidence" value="ECO:0007669"/>
    <property type="project" value="UniProtKB-SubCell"/>
</dbReference>
<evidence type="ECO:0000256" key="5">
    <source>
        <dbReference type="ARBA" id="ARBA00022692"/>
    </source>
</evidence>
<protein>
    <submittedName>
        <fullName evidence="10">Glycosyltransferase family 39 protein</fullName>
    </submittedName>
</protein>
<evidence type="ECO:0000256" key="2">
    <source>
        <dbReference type="ARBA" id="ARBA00022475"/>
    </source>
</evidence>
<dbReference type="InterPro" id="IPR038731">
    <property type="entry name" value="RgtA/B/C-like"/>
</dbReference>
<evidence type="ECO:0000256" key="8">
    <source>
        <dbReference type="SAM" id="Phobius"/>
    </source>
</evidence>
<evidence type="ECO:0000313" key="10">
    <source>
        <dbReference type="EMBL" id="MBT9314848.1"/>
    </source>
</evidence>
<gene>
    <name evidence="10" type="ORF">IXB50_05370</name>
</gene>
<keyword evidence="3" id="KW-0328">Glycosyltransferase</keyword>
<feature type="transmembrane region" description="Helical" evidence="8">
    <location>
        <begin position="374"/>
        <end position="392"/>
    </location>
</feature>
<feature type="transmembrane region" description="Helical" evidence="8">
    <location>
        <begin position="212"/>
        <end position="229"/>
    </location>
</feature>
<dbReference type="GO" id="GO:0016763">
    <property type="term" value="F:pentosyltransferase activity"/>
    <property type="evidence" value="ECO:0007669"/>
    <property type="project" value="TreeGrafter"/>
</dbReference>
<keyword evidence="7 8" id="KW-0472">Membrane</keyword>
<dbReference type="PANTHER" id="PTHR33908">
    <property type="entry name" value="MANNOSYLTRANSFERASE YKCB-RELATED"/>
    <property type="match status" value="1"/>
</dbReference>
<name>A0A947GHN9_9CYAN</name>
<feature type="transmembrane region" description="Helical" evidence="8">
    <location>
        <begin position="346"/>
        <end position="368"/>
    </location>
</feature>
<evidence type="ECO:0000256" key="1">
    <source>
        <dbReference type="ARBA" id="ARBA00004651"/>
    </source>
</evidence>
<dbReference type="InterPro" id="IPR050297">
    <property type="entry name" value="LipidA_mod_glycosyltrf_83"/>
</dbReference>
<keyword evidence="11" id="KW-1185">Reference proteome</keyword>
<dbReference type="AlphaFoldDB" id="A0A947GHN9"/>
<dbReference type="RefSeq" id="WP_215607920.1">
    <property type="nucleotide sequence ID" value="NZ_JADOES010000007.1"/>
</dbReference>
<feature type="transmembrane region" description="Helical" evidence="8">
    <location>
        <begin position="143"/>
        <end position="161"/>
    </location>
</feature>
<proteinExistence type="predicted"/>
<dbReference type="EMBL" id="JADOES010000007">
    <property type="protein sequence ID" value="MBT9314848.1"/>
    <property type="molecule type" value="Genomic_DNA"/>
</dbReference>
<feature type="transmembrane region" description="Helical" evidence="8">
    <location>
        <begin position="404"/>
        <end position="423"/>
    </location>
</feature>